<keyword evidence="4" id="KW-1185">Reference proteome</keyword>
<comment type="caution">
    <text evidence="3">The sequence shown here is derived from an EMBL/GenBank/DDBJ whole genome shotgun (WGS) entry which is preliminary data.</text>
</comment>
<evidence type="ECO:0000313" key="4">
    <source>
        <dbReference type="Proteomes" id="UP000013776"/>
    </source>
</evidence>
<evidence type="ECO:0000256" key="1">
    <source>
        <dbReference type="SAM" id="Phobius"/>
    </source>
</evidence>
<keyword evidence="2" id="KW-0732">Signal</keyword>
<feature type="transmembrane region" description="Helical" evidence="1">
    <location>
        <begin position="104"/>
        <end position="130"/>
    </location>
</feature>
<gene>
    <name evidence="3" type="ORF">TAPDE_000276</name>
</gene>
<keyword evidence="1" id="KW-0472">Membrane</keyword>
<reference evidence="3 4" key="1">
    <citation type="journal article" date="2013" name="MBio">
        <title>Genome sequencing of the plant pathogen Taphrina deformans, the causal agent of peach leaf curl.</title>
        <authorList>
            <person name="Cisse O.H."/>
            <person name="Almeida J.M.G.C.F."/>
            <person name="Fonseca A."/>
            <person name="Kumar A.A."/>
            <person name="Salojaervi J."/>
            <person name="Overmyer K."/>
            <person name="Hauser P.M."/>
            <person name="Pagni M."/>
        </authorList>
    </citation>
    <scope>NUCLEOTIDE SEQUENCE [LARGE SCALE GENOMIC DNA]</scope>
    <source>
        <strain evidence="4">PYCC 5710 / ATCC 11124 / CBS 356.35 / IMI 108563 / JCM 9778 / NBRC 8474</strain>
    </source>
</reference>
<dbReference type="Proteomes" id="UP000013776">
    <property type="component" value="Unassembled WGS sequence"/>
</dbReference>
<dbReference type="EMBL" id="CAHR02000005">
    <property type="protein sequence ID" value="CCG80727.1"/>
    <property type="molecule type" value="Genomic_DNA"/>
</dbReference>
<feature type="signal peptide" evidence="2">
    <location>
        <begin position="1"/>
        <end position="17"/>
    </location>
</feature>
<dbReference type="VEuPathDB" id="FungiDB:TAPDE_000276"/>
<proteinExistence type="predicted"/>
<evidence type="ECO:0000313" key="3">
    <source>
        <dbReference type="EMBL" id="CCG80727.1"/>
    </source>
</evidence>
<organism evidence="3 4">
    <name type="scientific">Taphrina deformans (strain PYCC 5710 / ATCC 11124 / CBS 356.35 / IMI 108563 / JCM 9778 / NBRC 8474)</name>
    <name type="common">Peach leaf curl fungus</name>
    <name type="synonym">Lalaria deformans</name>
    <dbReference type="NCBI Taxonomy" id="1097556"/>
    <lineage>
        <taxon>Eukaryota</taxon>
        <taxon>Fungi</taxon>
        <taxon>Dikarya</taxon>
        <taxon>Ascomycota</taxon>
        <taxon>Taphrinomycotina</taxon>
        <taxon>Taphrinomycetes</taxon>
        <taxon>Taphrinales</taxon>
        <taxon>Taphrinaceae</taxon>
        <taxon>Taphrina</taxon>
    </lineage>
</organism>
<feature type="chain" id="PRO_5004373151" evidence="2">
    <location>
        <begin position="18"/>
        <end position="169"/>
    </location>
</feature>
<keyword evidence="1" id="KW-1133">Transmembrane helix</keyword>
<evidence type="ECO:0000256" key="2">
    <source>
        <dbReference type="SAM" id="SignalP"/>
    </source>
</evidence>
<protein>
    <submittedName>
        <fullName evidence="3">Uncharacterized protein</fullName>
    </submittedName>
</protein>
<sequence>MQSLLWTFLSMLAMAAAMPTMYTQTTTLRIQIFEFANHTRLIIKTLTVTIIAHCGGSGNGYAPLPASAPHAQGSTNGTASVQSAIHHTAAPHALSMASFSRTELVVGVFLLSSFCLLVLSMLSYLGFIIYHSIGETIAYTSIKQQEVDEETKVEAVEEDGEAAPAYCDA</sequence>
<keyword evidence="1" id="KW-0812">Transmembrane</keyword>
<accession>R4X976</accession>
<name>R4X976_TAPDE</name>
<dbReference type="AlphaFoldDB" id="R4X976"/>